<reference evidence="7 8" key="1">
    <citation type="journal article" date="2011" name="BMC Genomics">
        <title>Comparative genome analysis and genome-guided physiological analysis of Roseobacter litoralis.</title>
        <authorList>
            <person name="Kalhoefer D."/>
            <person name="Thole S."/>
            <person name="Voget S."/>
            <person name="Lehmann R."/>
            <person name="Liesegang H."/>
            <person name="Wollher A."/>
            <person name="Daniel R."/>
            <person name="Simon M."/>
            <person name="Brinkhoff T."/>
        </authorList>
    </citation>
    <scope>NUCLEOTIDE SEQUENCE [LARGE SCALE GENOMIC DNA]</scope>
    <source>
        <strain evidence="8">ATCC 49566 / DSM 6996 / JCM 21268 / NBRC 15278 / OCh 149</strain>
    </source>
</reference>
<feature type="transmembrane region" description="Helical" evidence="6">
    <location>
        <begin position="306"/>
        <end position="331"/>
    </location>
</feature>
<dbReference type="Proteomes" id="UP000001353">
    <property type="component" value="Chromosome"/>
</dbReference>
<evidence type="ECO:0000256" key="2">
    <source>
        <dbReference type="ARBA" id="ARBA00022475"/>
    </source>
</evidence>
<evidence type="ECO:0000256" key="3">
    <source>
        <dbReference type="ARBA" id="ARBA00022692"/>
    </source>
</evidence>
<dbReference type="InterPro" id="IPR022791">
    <property type="entry name" value="L-PG_synthase/AglD"/>
</dbReference>
<dbReference type="PANTHER" id="PTHR40277:SF1">
    <property type="entry name" value="BLL5419 PROTEIN"/>
    <property type="match status" value="1"/>
</dbReference>
<accession>F7ZJ70</accession>
<keyword evidence="3 6" id="KW-0812">Transmembrane</keyword>
<dbReference type="PANTHER" id="PTHR40277">
    <property type="entry name" value="BLL5419 PROTEIN"/>
    <property type="match status" value="1"/>
</dbReference>
<evidence type="ECO:0000313" key="7">
    <source>
        <dbReference type="EMBL" id="AEI96315.1"/>
    </source>
</evidence>
<feature type="transmembrane region" description="Helical" evidence="6">
    <location>
        <begin position="143"/>
        <end position="165"/>
    </location>
</feature>
<keyword evidence="8" id="KW-1185">Reference proteome</keyword>
<feature type="transmembrane region" description="Helical" evidence="6">
    <location>
        <begin position="36"/>
        <end position="55"/>
    </location>
</feature>
<evidence type="ECO:0000256" key="1">
    <source>
        <dbReference type="ARBA" id="ARBA00004651"/>
    </source>
</evidence>
<feature type="transmembrane region" description="Helical" evidence="6">
    <location>
        <begin position="67"/>
        <end position="90"/>
    </location>
</feature>
<dbReference type="HOGENOM" id="CLU_048072_2_1_5"/>
<comment type="subcellular location">
    <subcellularLocation>
        <location evidence="1">Cell membrane</location>
        <topology evidence="1">Multi-pass membrane protein</topology>
    </subcellularLocation>
</comment>
<feature type="transmembrane region" description="Helical" evidence="6">
    <location>
        <begin position="266"/>
        <end position="286"/>
    </location>
</feature>
<evidence type="ECO:0000256" key="5">
    <source>
        <dbReference type="ARBA" id="ARBA00023136"/>
    </source>
</evidence>
<organism evidence="7 8">
    <name type="scientific">Roseobacter litoralis (strain ATCC 49566 / DSM 6996 / JCM 21268 / NBRC 15278 / OCh 149)</name>
    <dbReference type="NCBI Taxonomy" id="391595"/>
    <lineage>
        <taxon>Bacteria</taxon>
        <taxon>Pseudomonadati</taxon>
        <taxon>Pseudomonadota</taxon>
        <taxon>Alphaproteobacteria</taxon>
        <taxon>Rhodobacterales</taxon>
        <taxon>Roseobacteraceae</taxon>
        <taxon>Roseobacter</taxon>
    </lineage>
</organism>
<proteinExistence type="predicted"/>
<keyword evidence="4 6" id="KW-1133">Transmembrane helix</keyword>
<dbReference type="eggNOG" id="COG0392">
    <property type="taxonomic scope" value="Bacteria"/>
</dbReference>
<evidence type="ECO:0000256" key="4">
    <source>
        <dbReference type="ARBA" id="ARBA00022989"/>
    </source>
</evidence>
<dbReference type="AlphaFoldDB" id="F7ZJ70"/>
<feature type="transmembrane region" description="Helical" evidence="6">
    <location>
        <begin position="177"/>
        <end position="199"/>
    </location>
</feature>
<evidence type="ECO:0008006" key="9">
    <source>
        <dbReference type="Google" id="ProtNLM"/>
    </source>
</evidence>
<protein>
    <recommendedName>
        <fullName evidence="9">Flippase-like domain-containing protein</fullName>
    </recommendedName>
</protein>
<evidence type="ECO:0000256" key="6">
    <source>
        <dbReference type="SAM" id="Phobius"/>
    </source>
</evidence>
<name>F7ZJ70_ROSLO</name>
<keyword evidence="2" id="KW-1003">Cell membrane</keyword>
<dbReference type="Pfam" id="PF03706">
    <property type="entry name" value="LPG_synthase_TM"/>
    <property type="match status" value="1"/>
</dbReference>
<dbReference type="GO" id="GO:0005886">
    <property type="term" value="C:plasma membrane"/>
    <property type="evidence" value="ECO:0007669"/>
    <property type="project" value="UniProtKB-SubCell"/>
</dbReference>
<feature type="transmembrane region" description="Helical" evidence="6">
    <location>
        <begin position="230"/>
        <end position="254"/>
    </location>
</feature>
<dbReference type="EMBL" id="CP002623">
    <property type="protein sequence ID" value="AEI96315.1"/>
    <property type="molecule type" value="Genomic_DNA"/>
</dbReference>
<dbReference type="KEGG" id="rli:RLO149_c044280"/>
<evidence type="ECO:0000313" key="8">
    <source>
        <dbReference type="Proteomes" id="UP000001353"/>
    </source>
</evidence>
<gene>
    <name evidence="7" type="ordered locus">RLO149_c044280</name>
</gene>
<dbReference type="STRING" id="391595.RLO149_c044280"/>
<sequence length="335" mass="35800">METKTLPRNSIGPSQNAGFEASEEIVTAKPRMSLGLLIRAVLTVSLLAWLLYMFDVPASLRLLTWDFLPVFAMSVALVLVSLLLNALRWYLLIPTTGGRLSLQVTTGVTLIGHFFNQLLVTSVGGDVVRSWEAKRAGLKLDQAVISVLLDRIVGLAALLLLIIIGQPFLLERFDEPGLRLAAFTIIAIGGSGLVCLFVLHRLPLPFERSRILKAGGDLSRAAWQLVETRVIALACLGISFGVHGSTLLVTTICANALGVDISLLDMALIVPTVLLVSSLPISIGGWGVREAGLAAGFVVFGYPPSIAVTVAIIVGLINLIWAVPGALLWVLRSRG</sequence>
<keyword evidence="5 6" id="KW-0472">Membrane</keyword>